<dbReference type="PATRIC" id="fig|68170.10.peg.936"/>
<reference evidence="1 2" key="1">
    <citation type="submission" date="2015-02" db="EMBL/GenBank/DDBJ databases">
        <authorList>
            <person name="Ju K.-S."/>
            <person name="Doroghazi J.R."/>
            <person name="Metcalf W."/>
        </authorList>
    </citation>
    <scope>NUCLEOTIDE SEQUENCE [LARGE SCALE GENOMIC DNA]</scope>
    <source>
        <strain evidence="1 2">NRRL B-16140</strain>
    </source>
</reference>
<organism evidence="1 2">
    <name type="scientific">Lentzea aerocolonigenes</name>
    <name type="common">Lechevalieria aerocolonigenes</name>
    <name type="synonym">Saccharothrix aerocolonigenes</name>
    <dbReference type="NCBI Taxonomy" id="68170"/>
    <lineage>
        <taxon>Bacteria</taxon>
        <taxon>Bacillati</taxon>
        <taxon>Actinomycetota</taxon>
        <taxon>Actinomycetes</taxon>
        <taxon>Pseudonocardiales</taxon>
        <taxon>Pseudonocardiaceae</taxon>
        <taxon>Lentzea</taxon>
    </lineage>
</organism>
<dbReference type="EMBL" id="JYJG01000059">
    <property type="protein sequence ID" value="KJK50446.1"/>
    <property type="molecule type" value="Genomic_DNA"/>
</dbReference>
<evidence type="ECO:0000313" key="1">
    <source>
        <dbReference type="EMBL" id="KJK50446.1"/>
    </source>
</evidence>
<keyword evidence="2" id="KW-1185">Reference proteome</keyword>
<dbReference type="Proteomes" id="UP000033393">
    <property type="component" value="Unassembled WGS sequence"/>
</dbReference>
<evidence type="ECO:0000313" key="2">
    <source>
        <dbReference type="Proteomes" id="UP000033393"/>
    </source>
</evidence>
<comment type="caution">
    <text evidence="1">The sequence shown here is derived from an EMBL/GenBank/DDBJ whole genome shotgun (WGS) entry which is preliminary data.</text>
</comment>
<protein>
    <submittedName>
        <fullName evidence="1">Uncharacterized protein</fullName>
    </submittedName>
</protein>
<name>A0A0F0H6H6_LENAE</name>
<accession>A0A0F0H6H6</accession>
<gene>
    <name evidence="1" type="ORF">UK23_10655</name>
</gene>
<dbReference type="OrthoDB" id="3698664at2"/>
<proteinExistence type="predicted"/>
<sequence length="95" mass="10498">METGDIVERMHTKGGFRRLPLVSEESGQVVGWHLTRFMRGGYLDIVQVWNDGRAVWSRLLDSLSGPSRIAGATGSLPEVIAVLMPERGRHATLDP</sequence>
<dbReference type="RefSeq" id="WP_045311258.1">
    <property type="nucleotide sequence ID" value="NZ_JYJG01000059.1"/>
</dbReference>
<dbReference type="AlphaFoldDB" id="A0A0F0H6H6"/>